<evidence type="ECO:0000313" key="2">
    <source>
        <dbReference type="WBParaSite" id="Hba_05438"/>
    </source>
</evidence>
<dbReference type="WBParaSite" id="Hba_05438">
    <property type="protein sequence ID" value="Hba_05438"/>
    <property type="gene ID" value="Hba_05438"/>
</dbReference>
<keyword evidence="1" id="KW-1185">Reference proteome</keyword>
<proteinExistence type="predicted"/>
<accession>A0A1I7WK77</accession>
<evidence type="ECO:0000313" key="1">
    <source>
        <dbReference type="Proteomes" id="UP000095283"/>
    </source>
</evidence>
<protein>
    <submittedName>
        <fullName evidence="2">PLAT domain-containing protein</fullName>
    </submittedName>
</protein>
<sequence>MTLVKVEDHWLCCICFIYIKYTCLLSWADYLSLLCWSIKATYKWKTSNFTSVDQILIQLENSKDAGKLLFCLSTILRVFITCFSRPQIDSGKRQNIYIFNGLSHENTPERSAKFMTTVGTVSFAKCPLSSACLIRCRVVIQSQVFCRGFCSFNPYSEYLSAIIVERKQAGYAQVFRRNTAITELRLTNSHRDNGELVVEIASISSTYLWEGVLHKSSSAKVAVLLECHGTWNFLQDEVYWNFTNDTSSDKKTTFKCIDLEKTRGTCMSTFVTVEIEATNWRSSQSHIHLHEHLQHGTVGYRAGSENTTRITANSEDLSAGIQLLTLYTTQENPVGDTEDGLFGLFSEILPFTSHTNANCFLLSINMFLTRA</sequence>
<dbReference type="Proteomes" id="UP000095283">
    <property type="component" value="Unplaced"/>
</dbReference>
<reference evidence="2" key="1">
    <citation type="submission" date="2016-11" db="UniProtKB">
        <authorList>
            <consortium name="WormBaseParasite"/>
        </authorList>
    </citation>
    <scope>IDENTIFICATION</scope>
</reference>
<dbReference type="AlphaFoldDB" id="A0A1I7WK77"/>
<name>A0A1I7WK77_HETBA</name>
<organism evidence="1 2">
    <name type="scientific">Heterorhabditis bacteriophora</name>
    <name type="common">Entomopathogenic nematode worm</name>
    <dbReference type="NCBI Taxonomy" id="37862"/>
    <lineage>
        <taxon>Eukaryota</taxon>
        <taxon>Metazoa</taxon>
        <taxon>Ecdysozoa</taxon>
        <taxon>Nematoda</taxon>
        <taxon>Chromadorea</taxon>
        <taxon>Rhabditida</taxon>
        <taxon>Rhabditina</taxon>
        <taxon>Rhabditomorpha</taxon>
        <taxon>Strongyloidea</taxon>
        <taxon>Heterorhabditidae</taxon>
        <taxon>Heterorhabditis</taxon>
    </lineage>
</organism>